<evidence type="ECO:0000313" key="2">
    <source>
        <dbReference type="Proteomes" id="UP000049685"/>
    </source>
</evidence>
<dbReference type="Proteomes" id="UP000049685">
    <property type="component" value="Unassembled WGS sequence"/>
</dbReference>
<accession>A0A9P1P7Y2</accession>
<dbReference type="EMBL" id="CDNY01000004">
    <property type="protein sequence ID" value="CEN31393.1"/>
    <property type="molecule type" value="Genomic_DNA"/>
</dbReference>
<protein>
    <submittedName>
        <fullName evidence="1">Gp6 protein</fullName>
    </submittedName>
</protein>
<organism evidence="1 2">
    <name type="scientific">Paraclostridium sordellii</name>
    <name type="common">Clostridium sordellii</name>
    <dbReference type="NCBI Taxonomy" id="1505"/>
    <lineage>
        <taxon>Bacteria</taxon>
        <taxon>Bacillati</taxon>
        <taxon>Bacillota</taxon>
        <taxon>Clostridia</taxon>
        <taxon>Peptostreptococcales</taxon>
        <taxon>Peptostreptococcaceae</taxon>
        <taxon>Paraclostridium</taxon>
    </lineage>
</organism>
<reference evidence="2" key="1">
    <citation type="submission" date="2015-01" db="EMBL/GenBank/DDBJ databases">
        <authorList>
            <person name="Aslett A.Martin."/>
            <person name="De Silva Nishadi"/>
        </authorList>
    </citation>
    <scope>NUCLEOTIDE SEQUENCE [LARGE SCALE GENOMIC DNA]</scope>
    <source>
        <strain evidence="2">UMC4404</strain>
    </source>
</reference>
<dbReference type="RefSeq" id="WP_057558911.1">
    <property type="nucleotide sequence ID" value="NZ_CDNY01000004.1"/>
</dbReference>
<dbReference type="AlphaFoldDB" id="A0A9P1P7Y2"/>
<name>A0A9P1P7Y2_PARSO</name>
<gene>
    <name evidence="1" type="ORF">UMC4404_32671</name>
</gene>
<comment type="caution">
    <text evidence="1">The sequence shown here is derived from an EMBL/GenBank/DDBJ whole genome shotgun (WGS) entry which is preliminary data.</text>
</comment>
<evidence type="ECO:0000313" key="1">
    <source>
        <dbReference type="EMBL" id="CEN31393.1"/>
    </source>
</evidence>
<sequence length="90" mass="10656">MLDELKQNLQITWDDEEIKQKLERSLSSGKEYLNYIAGVEIDFNNSPFAKNLLLEYGRYSYNNAVEYFETNFQKELTHLQIMNVGKKDVQ</sequence>
<proteinExistence type="predicted"/>